<feature type="binding site" evidence="1">
    <location>
        <position position="138"/>
    </location>
    <ligand>
        <name>Ni(2+)</name>
        <dbReference type="ChEBI" id="CHEBI:49786"/>
    </ligand>
</feature>
<dbReference type="Pfam" id="PF08279">
    <property type="entry name" value="HTH_11"/>
    <property type="match status" value="1"/>
</dbReference>
<gene>
    <name evidence="4" type="ordered locus">Ferpe_0914</name>
</gene>
<dbReference type="InterPro" id="IPR013196">
    <property type="entry name" value="HTH_11"/>
</dbReference>
<feature type="binding site" evidence="1">
    <location>
        <position position="79"/>
    </location>
    <ligand>
        <name>Ni(2+)</name>
        <dbReference type="ChEBI" id="CHEBI:49786"/>
    </ligand>
</feature>
<dbReference type="HOGENOM" id="CLU_108798_0_0_0"/>
<reference evidence="4" key="1">
    <citation type="submission" date="2012-03" db="EMBL/GenBank/DDBJ databases">
        <title>Complete sequence of Fervidobacterium pennivorans DSM 9078.</title>
        <authorList>
            <consortium name="US DOE Joint Genome Institute"/>
            <person name="Lucas S."/>
            <person name="Han J."/>
            <person name="Lapidus A."/>
            <person name="Cheng J.-F."/>
            <person name="Goodwin L."/>
            <person name="Pitluck S."/>
            <person name="Peters L."/>
            <person name="Ovchinnikova G."/>
            <person name="Lu M."/>
            <person name="Detter J.C."/>
            <person name="Han C."/>
            <person name="Tapia R."/>
            <person name="Land M."/>
            <person name="Hauser L."/>
            <person name="Kyrpides N."/>
            <person name="Ivanova N."/>
            <person name="Pagani I."/>
            <person name="Noll K.M."/>
            <person name="Woyke T."/>
        </authorList>
    </citation>
    <scope>NUCLEOTIDE SEQUENCE</scope>
    <source>
        <strain evidence="4">DSM 9078</strain>
    </source>
</reference>
<keyword evidence="5" id="KW-1185">Reference proteome</keyword>
<feature type="domain" description="3H" evidence="2">
    <location>
        <begin position="67"/>
        <end position="159"/>
    </location>
</feature>
<dbReference type="Gene3D" id="1.10.10.10">
    <property type="entry name" value="Winged helix-like DNA-binding domain superfamily/Winged helix DNA-binding domain"/>
    <property type="match status" value="1"/>
</dbReference>
<dbReference type="PATRIC" id="fig|771875.3.peg.942"/>
<keyword evidence="1" id="KW-0533">Nickel</keyword>
<dbReference type="GO" id="GO:0046872">
    <property type="term" value="F:metal ion binding"/>
    <property type="evidence" value="ECO:0007669"/>
    <property type="project" value="UniProtKB-KW"/>
</dbReference>
<feature type="domain" description="Helix-turn-helix type 11" evidence="3">
    <location>
        <begin position="3"/>
        <end position="55"/>
    </location>
</feature>
<dbReference type="InterPro" id="IPR035922">
    <property type="entry name" value="3H_dom_sf"/>
</dbReference>
<dbReference type="AlphaFoldDB" id="H9UBY2"/>
<feature type="binding site" evidence="1">
    <location>
        <position position="140"/>
    </location>
    <ligand>
        <name>Ni(2+)</name>
        <dbReference type="ChEBI" id="CHEBI:49786"/>
    </ligand>
</feature>
<evidence type="ECO:0000256" key="1">
    <source>
        <dbReference type="PIRSR" id="PIRSR037847-1"/>
    </source>
</evidence>
<proteinExistence type="predicted"/>
<dbReference type="PANTHER" id="PTHR40068">
    <property type="entry name" value="TRANSCRIPTION REPRESSOR NIAR-RELATED"/>
    <property type="match status" value="1"/>
</dbReference>
<sequence>MERKYQILELLKKSKTPVKGKYLAELFNVSRQIIVSDIAQLREEGHRIVATRDGYLYDEGNKVRRVVAVKHSSKDIYDELRRIVENGGKVLDVIVEHPVYGEIIGRIDVSTLDEVEKFVSLLAASGTKPLSEISNGVHLHTIEAPDEETMEKILKAISKYRLSKGDTEKNEKTEDDE</sequence>
<dbReference type="Gene3D" id="3.30.1340.20">
    <property type="entry name" value="3H domain"/>
    <property type="match status" value="1"/>
</dbReference>
<name>H9UBY2_FERPD</name>
<keyword evidence="1" id="KW-0479">Metal-binding</keyword>
<feature type="binding site" evidence="1">
    <location>
        <position position="71"/>
    </location>
    <ligand>
        <name>Ni(2+)</name>
        <dbReference type="ChEBI" id="CHEBI:49786"/>
    </ligand>
</feature>
<dbReference type="InterPro" id="IPR036388">
    <property type="entry name" value="WH-like_DNA-bd_sf"/>
</dbReference>
<evidence type="ECO:0000313" key="5">
    <source>
        <dbReference type="Proteomes" id="UP000007384"/>
    </source>
</evidence>
<evidence type="ECO:0000313" key="4">
    <source>
        <dbReference type="EMBL" id="AFG35025.1"/>
    </source>
</evidence>
<dbReference type="InterPro" id="IPR004173">
    <property type="entry name" value="3H_domain"/>
</dbReference>
<dbReference type="PANTHER" id="PTHR40068:SF1">
    <property type="entry name" value="TRANSCRIPTION REPRESSOR NIAR-RELATED"/>
    <property type="match status" value="1"/>
</dbReference>
<dbReference type="InterPro" id="IPR036390">
    <property type="entry name" value="WH_DNA-bd_sf"/>
</dbReference>
<dbReference type="eggNOG" id="COG1827">
    <property type="taxonomic scope" value="Bacteria"/>
</dbReference>
<protein>
    <submittedName>
        <fullName evidence="4">Small molecule binding protein (Contains 3H domain)</fullName>
    </submittedName>
</protein>
<dbReference type="STRING" id="771875.Ferpe_0914"/>
<dbReference type="EMBL" id="CP003260">
    <property type="protein sequence ID" value="AFG35025.1"/>
    <property type="molecule type" value="Genomic_DNA"/>
</dbReference>
<dbReference type="PIRSF" id="PIRSF037847">
    <property type="entry name" value="NiaR"/>
    <property type="match status" value="1"/>
</dbReference>
<evidence type="ECO:0000259" key="2">
    <source>
        <dbReference type="Pfam" id="PF02829"/>
    </source>
</evidence>
<dbReference type="InterPro" id="IPR026043">
    <property type="entry name" value="NadR"/>
</dbReference>
<dbReference type="SUPFAM" id="SSF46785">
    <property type="entry name" value="Winged helix' DNA-binding domain"/>
    <property type="match status" value="1"/>
</dbReference>
<dbReference type="Pfam" id="PF02829">
    <property type="entry name" value="3H"/>
    <property type="match status" value="1"/>
</dbReference>
<dbReference type="OrthoDB" id="9792661at2"/>
<organism evidence="4 5">
    <name type="scientific">Fervidobacterium pennivorans (strain DSM 9078 / Ven5)</name>
    <dbReference type="NCBI Taxonomy" id="771875"/>
    <lineage>
        <taxon>Bacteria</taxon>
        <taxon>Thermotogati</taxon>
        <taxon>Thermotogota</taxon>
        <taxon>Thermotogae</taxon>
        <taxon>Thermotogales</taxon>
        <taxon>Fervidobacteriaceae</taxon>
        <taxon>Fervidobacterium</taxon>
    </lineage>
</organism>
<dbReference type="KEGG" id="fpe:Ferpe_0914"/>
<dbReference type="Proteomes" id="UP000007384">
    <property type="component" value="Chromosome"/>
</dbReference>
<accession>H9UBY2</accession>
<dbReference type="SUPFAM" id="SSF75500">
    <property type="entry name" value="Putative transcriptional regulator TM1602, C-terminal domain"/>
    <property type="match status" value="1"/>
</dbReference>
<evidence type="ECO:0000259" key="3">
    <source>
        <dbReference type="Pfam" id="PF08279"/>
    </source>
</evidence>